<organism evidence="2 3">
    <name type="scientific">Rubroshorea leprosula</name>
    <dbReference type="NCBI Taxonomy" id="152421"/>
    <lineage>
        <taxon>Eukaryota</taxon>
        <taxon>Viridiplantae</taxon>
        <taxon>Streptophyta</taxon>
        <taxon>Embryophyta</taxon>
        <taxon>Tracheophyta</taxon>
        <taxon>Spermatophyta</taxon>
        <taxon>Magnoliopsida</taxon>
        <taxon>eudicotyledons</taxon>
        <taxon>Gunneridae</taxon>
        <taxon>Pentapetalae</taxon>
        <taxon>rosids</taxon>
        <taxon>malvids</taxon>
        <taxon>Malvales</taxon>
        <taxon>Dipterocarpaceae</taxon>
        <taxon>Rubroshorea</taxon>
    </lineage>
</organism>
<feature type="region of interest" description="Disordered" evidence="1">
    <location>
        <begin position="21"/>
        <end position="58"/>
    </location>
</feature>
<dbReference type="Proteomes" id="UP001054252">
    <property type="component" value="Unassembled WGS sequence"/>
</dbReference>
<feature type="compositionally biased region" description="Acidic residues" evidence="1">
    <location>
        <begin position="24"/>
        <end position="51"/>
    </location>
</feature>
<keyword evidence="3" id="KW-1185">Reference proteome</keyword>
<evidence type="ECO:0000313" key="3">
    <source>
        <dbReference type="Proteomes" id="UP001054252"/>
    </source>
</evidence>
<protein>
    <submittedName>
        <fullName evidence="2">Uncharacterized protein</fullName>
    </submittedName>
</protein>
<comment type="caution">
    <text evidence="2">The sequence shown here is derived from an EMBL/GenBank/DDBJ whole genome shotgun (WGS) entry which is preliminary data.</text>
</comment>
<dbReference type="AlphaFoldDB" id="A0AAV5MJS0"/>
<evidence type="ECO:0000313" key="2">
    <source>
        <dbReference type="EMBL" id="GKV49254.1"/>
    </source>
</evidence>
<name>A0AAV5MJS0_9ROSI</name>
<reference evidence="2 3" key="1">
    <citation type="journal article" date="2021" name="Commun. Biol.">
        <title>The genome of Shorea leprosula (Dipterocarpaceae) highlights the ecological relevance of drought in aseasonal tropical rainforests.</title>
        <authorList>
            <person name="Ng K.K.S."/>
            <person name="Kobayashi M.J."/>
            <person name="Fawcett J.A."/>
            <person name="Hatakeyama M."/>
            <person name="Paape T."/>
            <person name="Ng C.H."/>
            <person name="Ang C.C."/>
            <person name="Tnah L.H."/>
            <person name="Lee C.T."/>
            <person name="Nishiyama T."/>
            <person name="Sese J."/>
            <person name="O'Brien M.J."/>
            <person name="Copetti D."/>
            <person name="Mohd Noor M.I."/>
            <person name="Ong R.C."/>
            <person name="Putra M."/>
            <person name="Sireger I.Z."/>
            <person name="Indrioko S."/>
            <person name="Kosugi Y."/>
            <person name="Izuno A."/>
            <person name="Isagi Y."/>
            <person name="Lee S.L."/>
            <person name="Shimizu K.K."/>
        </authorList>
    </citation>
    <scope>NUCLEOTIDE SEQUENCE [LARGE SCALE GENOMIC DNA]</scope>
    <source>
        <strain evidence="2">214</strain>
    </source>
</reference>
<proteinExistence type="predicted"/>
<accession>A0AAV5MJS0</accession>
<gene>
    <name evidence="2" type="ORF">SLEP1_g56015</name>
</gene>
<sequence length="58" mass="6708">MDISPCKVAYVDLITLLHVTLPDHEEDDEEDGEEDAEDEEEDKDEEKEEDGEIKVNFI</sequence>
<dbReference type="EMBL" id="BPVZ01000291">
    <property type="protein sequence ID" value="GKV49254.1"/>
    <property type="molecule type" value="Genomic_DNA"/>
</dbReference>
<evidence type="ECO:0000256" key="1">
    <source>
        <dbReference type="SAM" id="MobiDB-lite"/>
    </source>
</evidence>